<feature type="transmembrane region" description="Helical" evidence="10">
    <location>
        <begin position="156"/>
        <end position="180"/>
    </location>
</feature>
<dbReference type="PANTHER" id="PTHR43427:SF6">
    <property type="entry name" value="CHLORIDE CHANNEL PROTEIN CLC-E"/>
    <property type="match status" value="1"/>
</dbReference>
<evidence type="ECO:0000256" key="5">
    <source>
        <dbReference type="ARBA" id="ARBA00023065"/>
    </source>
</evidence>
<feature type="transmembrane region" description="Helical" evidence="10">
    <location>
        <begin position="270"/>
        <end position="287"/>
    </location>
</feature>
<dbReference type="EMBL" id="JABAIA010000001">
    <property type="protein sequence ID" value="NLR64682.1"/>
    <property type="molecule type" value="Genomic_DNA"/>
</dbReference>
<feature type="transmembrane region" description="Helical" evidence="10">
    <location>
        <begin position="118"/>
        <end position="144"/>
    </location>
</feature>
<comment type="subcellular location">
    <subcellularLocation>
        <location evidence="1">Membrane</location>
        <topology evidence="1">Multi-pass membrane protein</topology>
    </subcellularLocation>
</comment>
<name>A0A847RP21_9BACT</name>
<reference evidence="11 12" key="1">
    <citation type="submission" date="2020-04" db="EMBL/GenBank/DDBJ databases">
        <authorList>
            <person name="Yin C."/>
        </authorList>
    </citation>
    <scope>NUCLEOTIDE SEQUENCE [LARGE SCALE GENOMIC DNA]</scope>
    <source>
        <strain evidence="11 12">Ae27</strain>
    </source>
</reference>
<feature type="transmembrane region" description="Helical" evidence="10">
    <location>
        <begin position="87"/>
        <end position="106"/>
    </location>
</feature>
<dbReference type="Pfam" id="PF00654">
    <property type="entry name" value="Voltage_CLC"/>
    <property type="match status" value="1"/>
</dbReference>
<evidence type="ECO:0000256" key="9">
    <source>
        <dbReference type="ARBA" id="ARBA00023303"/>
    </source>
</evidence>
<feature type="transmembrane region" description="Helical" evidence="10">
    <location>
        <begin position="395"/>
        <end position="417"/>
    </location>
</feature>
<accession>A0A847RP21</accession>
<evidence type="ECO:0000256" key="3">
    <source>
        <dbReference type="ARBA" id="ARBA00022692"/>
    </source>
</evidence>
<keyword evidence="4 10" id="KW-1133">Transmembrane helix</keyword>
<evidence type="ECO:0000256" key="2">
    <source>
        <dbReference type="ARBA" id="ARBA00022448"/>
    </source>
</evidence>
<dbReference type="RefSeq" id="WP_168870624.1">
    <property type="nucleotide sequence ID" value="NZ_JABAIA010000001.1"/>
</dbReference>
<dbReference type="PRINTS" id="PR00762">
    <property type="entry name" value="CLCHANNEL"/>
</dbReference>
<dbReference type="GO" id="GO:0034707">
    <property type="term" value="C:chloride channel complex"/>
    <property type="evidence" value="ECO:0007669"/>
    <property type="project" value="UniProtKB-KW"/>
</dbReference>
<keyword evidence="5" id="KW-0406">Ion transport</keyword>
<evidence type="ECO:0000256" key="4">
    <source>
        <dbReference type="ARBA" id="ARBA00022989"/>
    </source>
</evidence>
<keyword evidence="3 10" id="KW-0812">Transmembrane</keyword>
<sequence>MKSILTRLYRNGLGIHSVLSEDKENFKIIPGEGYLRRVFYLTALGAGAGILTVGVGIGLLWLIRLITSLAFFGELTTEARLLAESEMGIWLLFIPVAGACLSLLLLRKRMPALKLPALAVNIGTGAPLGVEGPVMLIAGAAAIQGQRLLRISRPEAHLLLVAGAAAAVAWYFGAPVSALLLALELWLVSRSLFTLLPVLAAIIVGGLAHYCFRDMQPFFTVDCPLPLLNGPGLLMYMVLGLIIGLMSAGIVRASRGLARLAERLRRHNPWWLLLTAVPIGVLGYLAPESLGNGEAYGSDLLRAHVTLQLLFVAGIVKLIAWLFFTSGNNTGTTITPLLIMGGAIGMLLAVVALGICPGVATSPVLAAIIGMAALFAGVTRAWLTAIVLMLELTHYLPAALPVTGAVIIAVLVSWPLIKTRRTA</sequence>
<feature type="transmembrane region" description="Helical" evidence="10">
    <location>
        <begin position="366"/>
        <end position="388"/>
    </location>
</feature>
<evidence type="ECO:0000256" key="8">
    <source>
        <dbReference type="ARBA" id="ARBA00023214"/>
    </source>
</evidence>
<feature type="transmembrane region" description="Helical" evidence="10">
    <location>
        <begin position="232"/>
        <end position="250"/>
    </location>
</feature>
<keyword evidence="7" id="KW-0869">Chloride channel</keyword>
<dbReference type="InterPro" id="IPR001807">
    <property type="entry name" value="ClC"/>
</dbReference>
<dbReference type="SUPFAM" id="SSF81340">
    <property type="entry name" value="Clc chloride channel"/>
    <property type="match status" value="1"/>
</dbReference>
<keyword evidence="2" id="KW-0813">Transport</keyword>
<feature type="transmembrane region" description="Helical" evidence="10">
    <location>
        <begin position="38"/>
        <end position="67"/>
    </location>
</feature>
<comment type="caution">
    <text evidence="11">The sequence shown here is derived from an EMBL/GenBank/DDBJ whole genome shotgun (WGS) entry which is preliminary data.</text>
</comment>
<feature type="transmembrane region" description="Helical" evidence="10">
    <location>
        <begin position="192"/>
        <end position="212"/>
    </location>
</feature>
<evidence type="ECO:0000256" key="1">
    <source>
        <dbReference type="ARBA" id="ARBA00004141"/>
    </source>
</evidence>
<protein>
    <submittedName>
        <fullName evidence="11">Chloride channel protein</fullName>
    </submittedName>
</protein>
<evidence type="ECO:0000256" key="6">
    <source>
        <dbReference type="ARBA" id="ARBA00023136"/>
    </source>
</evidence>
<evidence type="ECO:0000256" key="7">
    <source>
        <dbReference type="ARBA" id="ARBA00023173"/>
    </source>
</evidence>
<proteinExistence type="predicted"/>
<dbReference type="AlphaFoldDB" id="A0A847RP21"/>
<feature type="transmembrane region" description="Helical" evidence="10">
    <location>
        <begin position="337"/>
        <end position="360"/>
    </location>
</feature>
<feature type="transmembrane region" description="Helical" evidence="10">
    <location>
        <begin position="307"/>
        <end position="325"/>
    </location>
</feature>
<organism evidence="11 12">
    <name type="scientific">Chitinophaga varians</name>
    <dbReference type="NCBI Taxonomy" id="2202339"/>
    <lineage>
        <taxon>Bacteria</taxon>
        <taxon>Pseudomonadati</taxon>
        <taxon>Bacteroidota</taxon>
        <taxon>Chitinophagia</taxon>
        <taxon>Chitinophagales</taxon>
        <taxon>Chitinophagaceae</taxon>
        <taxon>Chitinophaga</taxon>
    </lineage>
</organism>
<dbReference type="CDD" id="cd00400">
    <property type="entry name" value="Voltage_gated_ClC"/>
    <property type="match status" value="1"/>
</dbReference>
<keyword evidence="9" id="KW-0407">Ion channel</keyword>
<keyword evidence="6 10" id="KW-0472">Membrane</keyword>
<dbReference type="InterPro" id="IPR014743">
    <property type="entry name" value="Cl-channel_core"/>
</dbReference>
<dbReference type="GO" id="GO:0005254">
    <property type="term" value="F:chloride channel activity"/>
    <property type="evidence" value="ECO:0007669"/>
    <property type="project" value="UniProtKB-KW"/>
</dbReference>
<dbReference type="Gene3D" id="1.10.3080.10">
    <property type="entry name" value="Clc chloride channel"/>
    <property type="match status" value="1"/>
</dbReference>
<evidence type="ECO:0000313" key="12">
    <source>
        <dbReference type="Proteomes" id="UP000570474"/>
    </source>
</evidence>
<dbReference type="InterPro" id="IPR050368">
    <property type="entry name" value="ClC-type_chloride_channel"/>
</dbReference>
<keyword evidence="8" id="KW-0868">Chloride</keyword>
<dbReference type="PANTHER" id="PTHR43427">
    <property type="entry name" value="CHLORIDE CHANNEL PROTEIN CLC-E"/>
    <property type="match status" value="1"/>
</dbReference>
<dbReference type="Proteomes" id="UP000570474">
    <property type="component" value="Unassembled WGS sequence"/>
</dbReference>
<gene>
    <name evidence="11" type="ORF">HGH92_10220</name>
</gene>
<keyword evidence="12" id="KW-1185">Reference proteome</keyword>
<evidence type="ECO:0000313" key="11">
    <source>
        <dbReference type="EMBL" id="NLR64682.1"/>
    </source>
</evidence>
<evidence type="ECO:0000256" key="10">
    <source>
        <dbReference type="SAM" id="Phobius"/>
    </source>
</evidence>